<sequence>MWYKIYRITLWVVFYSYICFSSYLLIFQRVITRIIYYTNGITTNPYVYLSQEGNRYIDTFAANSNLVPFRNTVRYLTSSDHFSFVFIFNNIIGNILVFLPLGLLLPLLFRQFRNFTSVLITVTSLTIMVEFAQITLHIGQFDVDDIILNIIGGVTGFWLKKLIAEKTKIKSQLVIE</sequence>
<feature type="transmembrane region" description="Helical" evidence="1">
    <location>
        <begin position="146"/>
        <end position="163"/>
    </location>
</feature>
<keyword evidence="1" id="KW-0812">Transmembrane</keyword>
<dbReference type="PANTHER" id="PTHR36834">
    <property type="entry name" value="MEMBRANE PROTEIN-RELATED"/>
    <property type="match status" value="1"/>
</dbReference>
<name>A0A1H9Q498_9BACI</name>
<evidence type="ECO:0000256" key="1">
    <source>
        <dbReference type="SAM" id="Phobius"/>
    </source>
</evidence>
<reference evidence="3 4" key="1">
    <citation type="submission" date="2016-10" db="EMBL/GenBank/DDBJ databases">
        <authorList>
            <person name="de Groot N.N."/>
        </authorList>
    </citation>
    <scope>NUCLEOTIDE SEQUENCE [LARGE SCALE GENOMIC DNA]</scope>
    <source>
        <strain evidence="3 4">CGMCC 1.7727</strain>
    </source>
</reference>
<feature type="transmembrane region" description="Helical" evidence="1">
    <location>
        <begin position="84"/>
        <end position="108"/>
    </location>
</feature>
<protein>
    <submittedName>
        <fullName evidence="3">VanZ like family protein</fullName>
    </submittedName>
</protein>
<evidence type="ECO:0000313" key="4">
    <source>
        <dbReference type="Proteomes" id="UP000199687"/>
    </source>
</evidence>
<dbReference type="STRING" id="531814.SAMN04487944_10625"/>
<feature type="transmembrane region" description="Helical" evidence="1">
    <location>
        <begin position="12"/>
        <end position="31"/>
    </location>
</feature>
<keyword evidence="4" id="KW-1185">Reference proteome</keyword>
<dbReference type="InterPro" id="IPR053150">
    <property type="entry name" value="Teicoplanin_resist-assoc"/>
</dbReference>
<feature type="transmembrane region" description="Helical" evidence="1">
    <location>
        <begin position="115"/>
        <end position="134"/>
    </location>
</feature>
<dbReference type="Proteomes" id="UP000199687">
    <property type="component" value="Unassembled WGS sequence"/>
</dbReference>
<proteinExistence type="predicted"/>
<keyword evidence="1" id="KW-1133">Transmembrane helix</keyword>
<organism evidence="3 4">
    <name type="scientific">Gracilibacillus ureilyticus</name>
    <dbReference type="NCBI Taxonomy" id="531814"/>
    <lineage>
        <taxon>Bacteria</taxon>
        <taxon>Bacillati</taxon>
        <taxon>Bacillota</taxon>
        <taxon>Bacilli</taxon>
        <taxon>Bacillales</taxon>
        <taxon>Bacillaceae</taxon>
        <taxon>Gracilibacillus</taxon>
    </lineage>
</organism>
<dbReference type="PANTHER" id="PTHR36834:SF1">
    <property type="entry name" value="INTEGRAL MEMBRANE PROTEIN"/>
    <property type="match status" value="1"/>
</dbReference>
<dbReference type="Pfam" id="PF04892">
    <property type="entry name" value="VanZ"/>
    <property type="match status" value="1"/>
</dbReference>
<evidence type="ECO:0000313" key="3">
    <source>
        <dbReference type="EMBL" id="SER55264.1"/>
    </source>
</evidence>
<dbReference type="EMBL" id="FOGL01000006">
    <property type="protein sequence ID" value="SER55264.1"/>
    <property type="molecule type" value="Genomic_DNA"/>
</dbReference>
<gene>
    <name evidence="3" type="ORF">SAMN04487944_10625</name>
</gene>
<dbReference type="AlphaFoldDB" id="A0A1H9Q498"/>
<keyword evidence="1" id="KW-0472">Membrane</keyword>
<evidence type="ECO:0000259" key="2">
    <source>
        <dbReference type="Pfam" id="PF04892"/>
    </source>
</evidence>
<accession>A0A1H9Q498</accession>
<dbReference type="InterPro" id="IPR006976">
    <property type="entry name" value="VanZ-like"/>
</dbReference>
<feature type="domain" description="VanZ-like" evidence="2">
    <location>
        <begin position="56"/>
        <end position="162"/>
    </location>
</feature>